<dbReference type="EC" id="3.1.1.-" evidence="6"/>
<dbReference type="SUPFAM" id="SSF53474">
    <property type="entry name" value="alpha/beta-Hydrolases"/>
    <property type="match status" value="1"/>
</dbReference>
<dbReference type="PRINTS" id="PR00878">
    <property type="entry name" value="CHOLNESTRASE"/>
</dbReference>
<dbReference type="GO" id="GO:0005886">
    <property type="term" value="C:plasma membrane"/>
    <property type="evidence" value="ECO:0007669"/>
    <property type="project" value="TreeGrafter"/>
</dbReference>
<dbReference type="PROSITE" id="PS00122">
    <property type="entry name" value="CARBOXYLESTERASE_B_1"/>
    <property type="match status" value="1"/>
</dbReference>
<dbReference type="AlphaFoldDB" id="A0A1U7S579"/>
<evidence type="ECO:0000256" key="1">
    <source>
        <dbReference type="ARBA" id="ARBA00005964"/>
    </source>
</evidence>
<dbReference type="GeneID" id="102373176"/>
<dbReference type="GO" id="GO:0019695">
    <property type="term" value="P:choline metabolic process"/>
    <property type="evidence" value="ECO:0007669"/>
    <property type="project" value="TreeGrafter"/>
</dbReference>
<feature type="signal peptide" evidence="6">
    <location>
        <begin position="1"/>
        <end position="22"/>
    </location>
</feature>
<evidence type="ECO:0000256" key="6">
    <source>
        <dbReference type="RuleBase" id="RU361235"/>
    </source>
</evidence>
<evidence type="ECO:0000256" key="4">
    <source>
        <dbReference type="ARBA" id="ARBA00023157"/>
    </source>
</evidence>
<dbReference type="Gene3D" id="3.40.50.1820">
    <property type="entry name" value="alpha/beta hydrolase"/>
    <property type="match status" value="1"/>
</dbReference>
<dbReference type="eggNOG" id="KOG4389">
    <property type="taxonomic scope" value="Eukaryota"/>
</dbReference>
<sequence length="573" mass="62511">MLEPLPVLGCLLLLSLLGPGSPSDSDGTVVNTTSGPIRGKRLLDGSSTVTAFLGIPYAKPPVGTLRFQKPLPHQPWTDVLETTNFSNCCHQLMFKTLPGMEVWIPSGPFSEDCLFLNVWVPYPQPSAPVPILIWIHGGGFVGGAASLPMYDGRFLAATENVIVASMNYRLGALGFLSLPPAAPGNTGLWDQQLALRWLRDNAAAFGGDPDRLTLFGASAGGASVDFHLLSPVSQTLFTRAVMQSGAATAAWAWVAPEEAKQRSRTLGQLLGCPDGDDTALVSCLQGKEAEEIIKNQVSVVRDPALLDFFFLPTADGEFLPDVPQKLLAAGYTQSMPILMGFTANEGSIFLFLNDFPFNPGNASEIGWEELLLVVRKIVPGAPEATVRAIAQRYSQEGQGVEQHQWAMDHVVGDYYFSCPVAEAARWAAEARSPVYAYYFTHRTTGFPLPEWTGVVHASETPFVLGTLAATVGANQRYTEAEGELRRRLMRYWAEFARSGNPMAAEGSGEQWPPFTATQQSFLYISTEQTQIRDVWPARHCSFLSSLLHKSQAPQPDHADTQSQPNKQRQLREL</sequence>
<gene>
    <name evidence="10 11" type="primary">LOC102373176</name>
</gene>
<dbReference type="GO" id="GO:0005615">
    <property type="term" value="C:extracellular space"/>
    <property type="evidence" value="ECO:0007669"/>
    <property type="project" value="TreeGrafter"/>
</dbReference>
<feature type="domain" description="Carboxylesterase type B" evidence="8">
    <location>
        <begin position="28"/>
        <end position="542"/>
    </location>
</feature>
<dbReference type="CDD" id="cd00312">
    <property type="entry name" value="Esterase_lipase"/>
    <property type="match status" value="1"/>
</dbReference>
<evidence type="ECO:0000259" key="8">
    <source>
        <dbReference type="Pfam" id="PF00135"/>
    </source>
</evidence>
<dbReference type="InterPro" id="IPR029058">
    <property type="entry name" value="AB_hydrolase_fold"/>
</dbReference>
<evidence type="ECO:0000256" key="3">
    <source>
        <dbReference type="ARBA" id="ARBA00022801"/>
    </source>
</evidence>
<dbReference type="InterPro" id="IPR050654">
    <property type="entry name" value="AChE-related_enzymes"/>
</dbReference>
<evidence type="ECO:0000313" key="10">
    <source>
        <dbReference type="RefSeq" id="XP_006034963.1"/>
    </source>
</evidence>
<proteinExistence type="inferred from homology"/>
<comment type="similarity">
    <text evidence="1 6">Belongs to the type-B carboxylesterase/lipase family.</text>
</comment>
<dbReference type="Proteomes" id="UP000189705">
    <property type="component" value="Unplaced"/>
</dbReference>
<dbReference type="GO" id="GO:0006581">
    <property type="term" value="P:acetylcholine catabolic process"/>
    <property type="evidence" value="ECO:0007669"/>
    <property type="project" value="TreeGrafter"/>
</dbReference>
<keyword evidence="4" id="KW-1015">Disulfide bond</keyword>
<accession>A0A1U7S579</accession>
<evidence type="ECO:0000256" key="2">
    <source>
        <dbReference type="ARBA" id="ARBA00022487"/>
    </source>
</evidence>
<dbReference type="RefSeq" id="XP_006034964.1">
    <property type="nucleotide sequence ID" value="XM_006034902.3"/>
</dbReference>
<feature type="active site" description="Charge relay system" evidence="5">
    <location>
        <position position="345"/>
    </location>
</feature>
<keyword evidence="3 6" id="KW-0378">Hydrolase</keyword>
<dbReference type="PROSITE" id="PS00941">
    <property type="entry name" value="CARBOXYLESTERASE_B_2"/>
    <property type="match status" value="1"/>
</dbReference>
<dbReference type="InterPro" id="IPR002018">
    <property type="entry name" value="CarbesteraseB"/>
</dbReference>
<feature type="active site" description="Acyl-ester intermediate" evidence="5">
    <location>
        <position position="218"/>
    </location>
</feature>
<dbReference type="ESTHER" id="allsi-a0a1u7s579">
    <property type="family name" value="Cholinesterase-like"/>
</dbReference>
<keyword evidence="9" id="KW-1185">Reference proteome</keyword>
<dbReference type="GO" id="GO:0003990">
    <property type="term" value="F:acetylcholinesterase activity"/>
    <property type="evidence" value="ECO:0007669"/>
    <property type="project" value="TreeGrafter"/>
</dbReference>
<dbReference type="STRING" id="38654.A0A1U7S579"/>
<dbReference type="PANTHER" id="PTHR43918:SF4">
    <property type="entry name" value="CARBOXYLIC ESTER HYDROLASE"/>
    <property type="match status" value="1"/>
</dbReference>
<dbReference type="RefSeq" id="XP_006034963.1">
    <property type="nucleotide sequence ID" value="XM_006034901.3"/>
</dbReference>
<feature type="region of interest" description="Disordered" evidence="7">
    <location>
        <begin position="549"/>
        <end position="573"/>
    </location>
</feature>
<name>A0A1U7S579_ALLSI</name>
<protein>
    <recommendedName>
        <fullName evidence="6">Carboxylic ester hydrolase</fullName>
        <ecNumber evidence="6">3.1.1.-</ecNumber>
    </recommendedName>
</protein>
<reference evidence="11" key="1">
    <citation type="submission" date="2022-04" db="UniProtKB">
        <authorList>
            <consortium name="RefSeq"/>
        </authorList>
    </citation>
    <scope>IDENTIFICATION</scope>
</reference>
<keyword evidence="2" id="KW-0719">Serine esterase</keyword>
<dbReference type="FunFam" id="3.40.50.1820:FF:000029">
    <property type="entry name" value="Acetylcholinesterase"/>
    <property type="match status" value="1"/>
</dbReference>
<feature type="active site" description="Charge relay system" evidence="5">
    <location>
        <position position="456"/>
    </location>
</feature>
<dbReference type="InterPro" id="IPR019826">
    <property type="entry name" value="Carboxylesterase_B_AS"/>
</dbReference>
<feature type="chain" id="PRO_5010752976" description="Carboxylic ester hydrolase" evidence="6">
    <location>
        <begin position="23"/>
        <end position="573"/>
    </location>
</feature>
<organism evidence="11">
    <name type="scientific">Alligator sinensis</name>
    <name type="common">Chinese alligator</name>
    <dbReference type="NCBI Taxonomy" id="38654"/>
    <lineage>
        <taxon>Eukaryota</taxon>
        <taxon>Metazoa</taxon>
        <taxon>Chordata</taxon>
        <taxon>Craniata</taxon>
        <taxon>Vertebrata</taxon>
        <taxon>Euteleostomi</taxon>
        <taxon>Archelosauria</taxon>
        <taxon>Archosauria</taxon>
        <taxon>Crocodylia</taxon>
        <taxon>Alligatoridae</taxon>
        <taxon>Alligatorinae</taxon>
        <taxon>Alligator</taxon>
    </lineage>
</organism>
<dbReference type="OrthoDB" id="9000293at2759"/>
<evidence type="ECO:0000313" key="9">
    <source>
        <dbReference type="Proteomes" id="UP000189705"/>
    </source>
</evidence>
<dbReference type="PANTHER" id="PTHR43918">
    <property type="entry name" value="ACETYLCHOLINESTERASE"/>
    <property type="match status" value="1"/>
</dbReference>
<evidence type="ECO:0000256" key="7">
    <source>
        <dbReference type="SAM" id="MobiDB-lite"/>
    </source>
</evidence>
<evidence type="ECO:0000313" key="11">
    <source>
        <dbReference type="RefSeq" id="XP_006034964.1"/>
    </source>
</evidence>
<evidence type="ECO:0000256" key="5">
    <source>
        <dbReference type="PIRSR" id="PIRSR600997-1"/>
    </source>
</evidence>
<dbReference type="InterPro" id="IPR000997">
    <property type="entry name" value="Cholinesterase"/>
</dbReference>
<dbReference type="Pfam" id="PF00135">
    <property type="entry name" value="COesterase"/>
    <property type="match status" value="1"/>
</dbReference>
<dbReference type="KEGG" id="asn:102373176"/>
<keyword evidence="6" id="KW-0732">Signal</keyword>
<dbReference type="InterPro" id="IPR019819">
    <property type="entry name" value="Carboxylesterase_B_CS"/>
</dbReference>